<dbReference type="AlphaFoldDB" id="A0A8H6ZC45"/>
<evidence type="ECO:0000256" key="1">
    <source>
        <dbReference type="ARBA" id="ARBA00004370"/>
    </source>
</evidence>
<proteinExistence type="predicted"/>
<evidence type="ECO:0000256" key="5">
    <source>
        <dbReference type="SAM" id="Phobius"/>
    </source>
</evidence>
<comment type="caution">
    <text evidence="6">The sequence shown here is derived from an EMBL/GenBank/DDBJ whole genome shotgun (WGS) entry which is preliminary data.</text>
</comment>
<evidence type="ECO:0000313" key="6">
    <source>
        <dbReference type="EMBL" id="KAF7374774.1"/>
    </source>
</evidence>
<evidence type="ECO:0000313" key="7">
    <source>
        <dbReference type="Proteomes" id="UP000623467"/>
    </source>
</evidence>
<evidence type="ECO:0000256" key="3">
    <source>
        <dbReference type="ARBA" id="ARBA00022989"/>
    </source>
</evidence>
<feature type="transmembrane region" description="Helical" evidence="5">
    <location>
        <begin position="93"/>
        <end position="112"/>
    </location>
</feature>
<feature type="transmembrane region" description="Helical" evidence="5">
    <location>
        <begin position="54"/>
        <end position="73"/>
    </location>
</feature>
<protein>
    <submittedName>
        <fullName evidence="6">Mitochondrial carrier</fullName>
    </submittedName>
</protein>
<dbReference type="GO" id="GO:0016020">
    <property type="term" value="C:membrane"/>
    <property type="evidence" value="ECO:0007669"/>
    <property type="project" value="UniProtKB-SubCell"/>
</dbReference>
<evidence type="ECO:0000256" key="4">
    <source>
        <dbReference type="ARBA" id="ARBA00023136"/>
    </source>
</evidence>
<keyword evidence="3 5" id="KW-1133">Transmembrane helix</keyword>
<sequence>MFLWSVLTVPFNGVVVRYRAASHPKASVEDGSIPPPPTFLNMTKRVWRLQGIEGFTRGLMPTIGVIVFSMLFWRFDFTKVYASPSPPFDSWAGLISNLVSTFIYAVFLVAIYRSITSPRKLDVLNAREALHVLFSLHERKKPWVIFQTPGLLAALLINLGVHHLFTQPLINILISSNMYFSTTGESGITGGFMLVALLATIVRAPLEVITTRLALQRNYGGIEFVDAISPAVESTVTQVAPSPAATSPPTAAQETQKTVETELSEKVEYPVEKPVETTTAPVQPVQTVPVAPPATPNGADLERGPLAIDSDDIVVHLHNENEPYLGLLDCAKRIVAEEGWPVLYRMWFLSFLGSFV</sequence>
<keyword evidence="4 5" id="KW-0472">Membrane</keyword>
<reference evidence="6" key="1">
    <citation type="submission" date="2020-05" db="EMBL/GenBank/DDBJ databases">
        <title>Mycena genomes resolve the evolution of fungal bioluminescence.</title>
        <authorList>
            <person name="Tsai I.J."/>
        </authorList>
    </citation>
    <scope>NUCLEOTIDE SEQUENCE</scope>
    <source>
        <strain evidence="6">160909Yilan</strain>
    </source>
</reference>
<dbReference type="SUPFAM" id="SSF103506">
    <property type="entry name" value="Mitochondrial carrier"/>
    <property type="match status" value="1"/>
</dbReference>
<organism evidence="6 7">
    <name type="scientific">Mycena sanguinolenta</name>
    <dbReference type="NCBI Taxonomy" id="230812"/>
    <lineage>
        <taxon>Eukaryota</taxon>
        <taxon>Fungi</taxon>
        <taxon>Dikarya</taxon>
        <taxon>Basidiomycota</taxon>
        <taxon>Agaricomycotina</taxon>
        <taxon>Agaricomycetes</taxon>
        <taxon>Agaricomycetidae</taxon>
        <taxon>Agaricales</taxon>
        <taxon>Marasmiineae</taxon>
        <taxon>Mycenaceae</taxon>
        <taxon>Mycena</taxon>
    </lineage>
</organism>
<keyword evidence="2 5" id="KW-0812">Transmembrane</keyword>
<accession>A0A8H6ZC45</accession>
<evidence type="ECO:0000256" key="2">
    <source>
        <dbReference type="ARBA" id="ARBA00022692"/>
    </source>
</evidence>
<dbReference type="Gene3D" id="1.50.40.10">
    <property type="entry name" value="Mitochondrial carrier domain"/>
    <property type="match status" value="2"/>
</dbReference>
<keyword evidence="7" id="KW-1185">Reference proteome</keyword>
<feature type="transmembrane region" description="Helical" evidence="5">
    <location>
        <begin position="143"/>
        <end position="166"/>
    </location>
</feature>
<dbReference type="EMBL" id="JACAZH010000002">
    <property type="protein sequence ID" value="KAF7374774.1"/>
    <property type="molecule type" value="Genomic_DNA"/>
</dbReference>
<name>A0A8H6ZC45_9AGAR</name>
<feature type="transmembrane region" description="Helical" evidence="5">
    <location>
        <begin position="186"/>
        <end position="206"/>
    </location>
</feature>
<dbReference type="Proteomes" id="UP000623467">
    <property type="component" value="Unassembled WGS sequence"/>
</dbReference>
<dbReference type="OrthoDB" id="21292at2759"/>
<gene>
    <name evidence="6" type="ORF">MSAN_00362900</name>
</gene>
<dbReference type="InterPro" id="IPR023395">
    <property type="entry name" value="MCP_dom_sf"/>
</dbReference>
<comment type="subcellular location">
    <subcellularLocation>
        <location evidence="1">Membrane</location>
    </subcellularLocation>
</comment>